<feature type="transmembrane region" description="Helical" evidence="1">
    <location>
        <begin position="43"/>
        <end position="62"/>
    </location>
</feature>
<feature type="transmembrane region" description="Helical" evidence="1">
    <location>
        <begin position="69"/>
        <end position="86"/>
    </location>
</feature>
<sequence>MKTVIKYTFVRFIILAIPYFAWFALFAEAGYHRQTYDLDLLPLYVFFFLGGLIGIETLFRIYRKEKAKYLSNILLLIFFILLYFVLPHRDNFN</sequence>
<dbReference type="Proteomes" id="UP000236182">
    <property type="component" value="Unassembled WGS sequence"/>
</dbReference>
<proteinExistence type="predicted"/>
<evidence type="ECO:0000313" key="3">
    <source>
        <dbReference type="Proteomes" id="UP000236182"/>
    </source>
</evidence>
<dbReference type="OrthoDB" id="1261969at2"/>
<name>A0A316X494_9FLAO</name>
<keyword evidence="1" id="KW-0472">Membrane</keyword>
<organism evidence="2 3">
    <name type="scientific">Chryseobacterium oncorhynchi</name>
    <dbReference type="NCBI Taxonomy" id="741074"/>
    <lineage>
        <taxon>Bacteria</taxon>
        <taxon>Pseudomonadati</taxon>
        <taxon>Bacteroidota</taxon>
        <taxon>Flavobacteriia</taxon>
        <taxon>Flavobacteriales</taxon>
        <taxon>Weeksellaceae</taxon>
        <taxon>Chryseobacterium group</taxon>
        <taxon>Chryseobacterium</taxon>
    </lineage>
</organism>
<gene>
    <name evidence="2" type="ORF">C1638_005540</name>
</gene>
<keyword evidence="1" id="KW-1133">Transmembrane helix</keyword>
<evidence type="ECO:0000256" key="1">
    <source>
        <dbReference type="SAM" id="Phobius"/>
    </source>
</evidence>
<feature type="transmembrane region" description="Helical" evidence="1">
    <location>
        <begin position="12"/>
        <end position="31"/>
    </location>
</feature>
<evidence type="ECO:0000313" key="2">
    <source>
        <dbReference type="EMBL" id="PWN68059.1"/>
    </source>
</evidence>
<dbReference type="AlphaFoldDB" id="A0A316X494"/>
<dbReference type="RefSeq" id="WP_109618924.1">
    <property type="nucleotide sequence ID" value="NZ_PPEI02000001.1"/>
</dbReference>
<keyword evidence="3" id="KW-1185">Reference proteome</keyword>
<reference evidence="2" key="1">
    <citation type="submission" date="2018-04" db="EMBL/GenBank/DDBJ databases">
        <title>Draft Genome Sequences of Chryseobacterium lactis NCTC11390T isolated from milk, Chryseobacterium oncorhynchi 701B-08T from rainbow trout, and Chryseobacterium viscerum 687B-08T from diseased fish.</title>
        <authorList>
            <person name="Jeong J.-J."/>
            <person name="Lee Y.J."/>
            <person name="Pathiraja D."/>
            <person name="Park B."/>
            <person name="Choi I.-G."/>
            <person name="Kim K.D."/>
        </authorList>
    </citation>
    <scope>NUCLEOTIDE SEQUENCE [LARGE SCALE GENOMIC DNA]</scope>
    <source>
        <strain evidence="2">701B-08</strain>
    </source>
</reference>
<comment type="caution">
    <text evidence="2">The sequence shown here is derived from an EMBL/GenBank/DDBJ whole genome shotgun (WGS) entry which is preliminary data.</text>
</comment>
<protein>
    <submittedName>
        <fullName evidence="2">Uncharacterized protein</fullName>
    </submittedName>
</protein>
<accession>A0A316X494</accession>
<dbReference type="EMBL" id="PPEI02000001">
    <property type="protein sequence ID" value="PWN68059.1"/>
    <property type="molecule type" value="Genomic_DNA"/>
</dbReference>
<keyword evidence="1" id="KW-0812">Transmembrane</keyword>